<evidence type="ECO:0000313" key="5">
    <source>
        <dbReference type="EMBL" id="AGA89156.1"/>
    </source>
</evidence>
<evidence type="ECO:0000256" key="2">
    <source>
        <dbReference type="ARBA" id="ARBA00022840"/>
    </source>
</evidence>
<dbReference type="PATRIC" id="fig|765912.4.peg.286"/>
<dbReference type="InterPro" id="IPR002586">
    <property type="entry name" value="CobQ/CobB/MinD/ParA_Nub-bd_dom"/>
</dbReference>
<dbReference type="InterPro" id="IPR025501">
    <property type="entry name" value="MinD_FleN"/>
</dbReference>
<protein>
    <submittedName>
        <fullName evidence="5">ATPase involved in chromosome partitioning</fullName>
    </submittedName>
</protein>
<evidence type="ECO:0000313" key="6">
    <source>
        <dbReference type="Proteomes" id="UP000010816"/>
    </source>
</evidence>
<dbReference type="OrthoDB" id="9816297at2"/>
<dbReference type="GO" id="GO:0009898">
    <property type="term" value="C:cytoplasmic side of plasma membrane"/>
    <property type="evidence" value="ECO:0007669"/>
    <property type="project" value="TreeGrafter"/>
</dbReference>
<keyword evidence="6" id="KW-1185">Reference proteome</keyword>
<dbReference type="Gene3D" id="3.40.50.300">
    <property type="entry name" value="P-loop containing nucleotide triphosphate hydrolases"/>
    <property type="match status" value="1"/>
</dbReference>
<evidence type="ECO:0000256" key="3">
    <source>
        <dbReference type="PIRSR" id="PIRSR003092-1"/>
    </source>
</evidence>
<dbReference type="PANTHER" id="PTHR43384:SF4">
    <property type="entry name" value="CELLULOSE BIOSYNTHESIS PROTEIN BCSQ-RELATED"/>
    <property type="match status" value="1"/>
</dbReference>
<dbReference type="CDD" id="cd02038">
    <property type="entry name" value="FlhG-like"/>
    <property type="match status" value="1"/>
</dbReference>
<dbReference type="KEGG" id="tmb:Thimo_0286"/>
<dbReference type="SUPFAM" id="SSF52540">
    <property type="entry name" value="P-loop containing nucleoside triphosphate hydrolases"/>
    <property type="match status" value="1"/>
</dbReference>
<dbReference type="Proteomes" id="UP000010816">
    <property type="component" value="Chromosome"/>
</dbReference>
<sequence length="296" mass="31651">MGYSELTREVCLPVKQVANLRPVQVVAVTGGKGGVGKTSICANLGVSLARRGHETMVLDADLGLANLQFQFGLRPRYNLSHVIDGSAKLEDIILSGPAGLKVVPGASGLSHMACLTRAEQAGLIQAFSELTMPLEYLLVDTAAGITPEVVSFACAAQEVVIVACDVPASLADAYALIKVLNLEHQIGRFHLLANMVKGPKEGRRLYEKLLAVTDRFLDVLLSYFGAIPFDPQFHKAVQRQRAVVDLFPRCASAVAFDSLAAELTRWPITSGPSGFLEFFLERSLGAASAGERSQTG</sequence>
<dbReference type="EMBL" id="CP003051">
    <property type="protein sequence ID" value="AGA89156.1"/>
    <property type="molecule type" value="Genomic_DNA"/>
</dbReference>
<dbReference type="STRING" id="765912.Thimo_0286"/>
<keyword evidence="2 3" id="KW-0067">ATP-binding</keyword>
<dbReference type="GO" id="GO:0051782">
    <property type="term" value="P:negative regulation of cell division"/>
    <property type="evidence" value="ECO:0007669"/>
    <property type="project" value="TreeGrafter"/>
</dbReference>
<reference evidence="5 6" key="1">
    <citation type="submission" date="2011-09" db="EMBL/GenBank/DDBJ databases">
        <title>Complete sequence of chromosome of Thioflavicoccus mobilis 8321.</title>
        <authorList>
            <consortium name="US DOE Joint Genome Institute"/>
            <person name="Lucas S."/>
            <person name="Han J."/>
            <person name="Lapidus A."/>
            <person name="Cheng J.-F."/>
            <person name="Goodwin L."/>
            <person name="Pitluck S."/>
            <person name="Peters L."/>
            <person name="Ovchinnikova G."/>
            <person name="Lu M."/>
            <person name="Detter J.C."/>
            <person name="Han C."/>
            <person name="Tapia R."/>
            <person name="Land M."/>
            <person name="Hauser L."/>
            <person name="Kyrpides N."/>
            <person name="Ivanova N."/>
            <person name="Pagani I."/>
            <person name="Vogl K."/>
            <person name="Liu Z."/>
            <person name="Imhoff J."/>
            <person name="Thiel V."/>
            <person name="Frigaard N.-U."/>
            <person name="Bryant D."/>
            <person name="Woyke T."/>
        </authorList>
    </citation>
    <scope>NUCLEOTIDE SEQUENCE [LARGE SCALE GENOMIC DNA]</scope>
    <source>
        <strain evidence="5 6">8321</strain>
    </source>
</reference>
<feature type="binding site" evidence="3">
    <location>
        <begin position="32"/>
        <end position="39"/>
    </location>
    <ligand>
        <name>ATP</name>
        <dbReference type="ChEBI" id="CHEBI:30616"/>
    </ligand>
</feature>
<dbReference type="InterPro" id="IPR033875">
    <property type="entry name" value="FlhG"/>
</dbReference>
<dbReference type="InterPro" id="IPR050625">
    <property type="entry name" value="ParA/MinD_ATPase"/>
</dbReference>
<evidence type="ECO:0000256" key="1">
    <source>
        <dbReference type="ARBA" id="ARBA00022741"/>
    </source>
</evidence>
<gene>
    <name evidence="5" type="ORF">Thimo_0286</name>
</gene>
<dbReference type="PANTHER" id="PTHR43384">
    <property type="entry name" value="SEPTUM SITE-DETERMINING PROTEIN MIND HOMOLOG, CHLOROPLASTIC-RELATED"/>
    <property type="match status" value="1"/>
</dbReference>
<name>L0GT27_9GAMM</name>
<feature type="domain" description="CobQ/CobB/MinD/ParA nucleotide binding" evidence="4">
    <location>
        <begin position="26"/>
        <end position="241"/>
    </location>
</feature>
<proteinExistence type="predicted"/>
<dbReference type="GO" id="GO:0016887">
    <property type="term" value="F:ATP hydrolysis activity"/>
    <property type="evidence" value="ECO:0007669"/>
    <property type="project" value="TreeGrafter"/>
</dbReference>
<dbReference type="InterPro" id="IPR027417">
    <property type="entry name" value="P-loop_NTPase"/>
</dbReference>
<evidence type="ECO:0000259" key="4">
    <source>
        <dbReference type="Pfam" id="PF01656"/>
    </source>
</evidence>
<keyword evidence="1 3" id="KW-0547">Nucleotide-binding</keyword>
<organism evidence="5 6">
    <name type="scientific">Thioflavicoccus mobilis 8321</name>
    <dbReference type="NCBI Taxonomy" id="765912"/>
    <lineage>
        <taxon>Bacteria</taxon>
        <taxon>Pseudomonadati</taxon>
        <taxon>Pseudomonadota</taxon>
        <taxon>Gammaproteobacteria</taxon>
        <taxon>Chromatiales</taxon>
        <taxon>Chromatiaceae</taxon>
        <taxon>Thioflavicoccus</taxon>
    </lineage>
</organism>
<dbReference type="Pfam" id="PF01656">
    <property type="entry name" value="CbiA"/>
    <property type="match status" value="1"/>
</dbReference>
<dbReference type="eggNOG" id="COG0455">
    <property type="taxonomic scope" value="Bacteria"/>
</dbReference>
<accession>L0GT27</accession>
<dbReference type="GO" id="GO:0005829">
    <property type="term" value="C:cytosol"/>
    <property type="evidence" value="ECO:0007669"/>
    <property type="project" value="TreeGrafter"/>
</dbReference>
<dbReference type="PIRSF" id="PIRSF003092">
    <property type="entry name" value="MinD"/>
    <property type="match status" value="1"/>
</dbReference>
<dbReference type="GO" id="GO:0005524">
    <property type="term" value="F:ATP binding"/>
    <property type="evidence" value="ECO:0007669"/>
    <property type="project" value="UniProtKB-KW"/>
</dbReference>
<dbReference type="HOGENOM" id="CLU_037612_0_0_6"/>
<dbReference type="AlphaFoldDB" id="L0GT27"/>